<dbReference type="InterPro" id="IPR000361">
    <property type="entry name" value="ATAP_core_dom"/>
</dbReference>
<gene>
    <name evidence="7" type="ORF">F751_2608</name>
</gene>
<dbReference type="GO" id="GO:0051539">
    <property type="term" value="F:4 iron, 4 sulfur cluster binding"/>
    <property type="evidence" value="ECO:0007669"/>
    <property type="project" value="TreeGrafter"/>
</dbReference>
<dbReference type="GO" id="GO:0120510">
    <property type="term" value="C:mitochondrial [4Fe-4S] assembly complex"/>
    <property type="evidence" value="ECO:0007669"/>
    <property type="project" value="UniProtKB-ARBA"/>
</dbReference>
<feature type="domain" description="Core" evidence="6">
    <location>
        <begin position="12"/>
        <end position="113"/>
    </location>
</feature>
<evidence type="ECO:0000313" key="8">
    <source>
        <dbReference type="Proteomes" id="UP000028924"/>
    </source>
</evidence>
<dbReference type="InterPro" id="IPR016092">
    <property type="entry name" value="ATAP"/>
</dbReference>
<evidence type="ECO:0000313" key="7">
    <source>
        <dbReference type="EMBL" id="KFM25766.1"/>
    </source>
</evidence>
<dbReference type="GO" id="GO:0051537">
    <property type="term" value="F:2 iron, 2 sulfur cluster binding"/>
    <property type="evidence" value="ECO:0007669"/>
    <property type="project" value="TreeGrafter"/>
</dbReference>
<dbReference type="Proteomes" id="UP000028924">
    <property type="component" value="Unassembled WGS sequence"/>
</dbReference>
<comment type="similarity">
    <text evidence="2">Belongs to the HesB/IscA family.</text>
</comment>
<dbReference type="STRING" id="3075.A0A087SJ62"/>
<dbReference type="NCBIfam" id="TIGR00049">
    <property type="entry name" value="iron-sulfur cluster assembly accessory protein"/>
    <property type="match status" value="1"/>
</dbReference>
<evidence type="ECO:0000256" key="5">
    <source>
        <dbReference type="ARBA" id="ARBA00023128"/>
    </source>
</evidence>
<dbReference type="PANTHER" id="PTHR43011:SF1">
    <property type="entry name" value="IRON-SULFUR CLUSTER ASSEMBLY 2 HOMOLOG, MITOCHONDRIAL"/>
    <property type="match status" value="1"/>
</dbReference>
<dbReference type="GeneID" id="23613999"/>
<keyword evidence="8" id="KW-1185">Reference proteome</keyword>
<dbReference type="RefSeq" id="XP_011398662.1">
    <property type="nucleotide sequence ID" value="XM_011400360.1"/>
</dbReference>
<dbReference type="eggNOG" id="KOG1119">
    <property type="taxonomic scope" value="Eukaryota"/>
</dbReference>
<dbReference type="AlphaFoldDB" id="A0A087SJ62"/>
<comment type="subcellular location">
    <subcellularLocation>
        <location evidence="1">Mitochondrion</location>
    </subcellularLocation>
</comment>
<evidence type="ECO:0000256" key="4">
    <source>
        <dbReference type="ARBA" id="ARBA00023004"/>
    </source>
</evidence>
<organism evidence="7 8">
    <name type="scientific">Auxenochlorella protothecoides</name>
    <name type="common">Green microalga</name>
    <name type="synonym">Chlorella protothecoides</name>
    <dbReference type="NCBI Taxonomy" id="3075"/>
    <lineage>
        <taxon>Eukaryota</taxon>
        <taxon>Viridiplantae</taxon>
        <taxon>Chlorophyta</taxon>
        <taxon>core chlorophytes</taxon>
        <taxon>Trebouxiophyceae</taxon>
        <taxon>Chlorellales</taxon>
        <taxon>Chlorellaceae</taxon>
        <taxon>Auxenochlorella</taxon>
    </lineage>
</organism>
<dbReference type="FunFam" id="2.60.300.12:FF:000006">
    <property type="entry name" value="Iron-sulfur cluster assembly 2 mitochondrial"/>
    <property type="match status" value="1"/>
</dbReference>
<dbReference type="Pfam" id="PF01521">
    <property type="entry name" value="Fe-S_biosyn"/>
    <property type="match status" value="1"/>
</dbReference>
<name>A0A087SJ62_AUXPR</name>
<dbReference type="InterPro" id="IPR035903">
    <property type="entry name" value="HesB-like_dom_sf"/>
</dbReference>
<keyword evidence="3" id="KW-0479">Metal-binding</keyword>
<proteinExistence type="inferred from homology"/>
<dbReference type="KEGG" id="apro:F751_2608"/>
<accession>A0A087SJ62</accession>
<dbReference type="PANTHER" id="PTHR43011">
    <property type="entry name" value="IRON-SULFUR CLUSTER ASSEMBLY 2 HOMOLOG, MITOCHONDRIAL"/>
    <property type="match status" value="1"/>
</dbReference>
<dbReference type="OrthoDB" id="1938621at2759"/>
<dbReference type="Gene3D" id="2.60.300.12">
    <property type="entry name" value="HesB-like domain"/>
    <property type="match status" value="1"/>
</dbReference>
<protein>
    <submittedName>
        <fullName evidence="7">Iron-sulfur assembly protein IscA-like 2, mitochondrial</fullName>
    </submittedName>
</protein>
<evidence type="ECO:0000259" key="6">
    <source>
        <dbReference type="Pfam" id="PF01521"/>
    </source>
</evidence>
<evidence type="ECO:0000256" key="2">
    <source>
        <dbReference type="ARBA" id="ARBA00006718"/>
    </source>
</evidence>
<evidence type="ECO:0000256" key="3">
    <source>
        <dbReference type="ARBA" id="ARBA00022723"/>
    </source>
</evidence>
<reference evidence="7 8" key="1">
    <citation type="journal article" date="2014" name="BMC Genomics">
        <title>Oil accumulation mechanisms of the oleaginous microalga Chlorella protothecoides revealed through its genome, transcriptomes, and proteomes.</title>
        <authorList>
            <person name="Gao C."/>
            <person name="Wang Y."/>
            <person name="Shen Y."/>
            <person name="Yan D."/>
            <person name="He X."/>
            <person name="Dai J."/>
            <person name="Wu Q."/>
        </authorList>
    </citation>
    <scope>NUCLEOTIDE SEQUENCE [LARGE SCALE GENOMIC DNA]</scope>
    <source>
        <strain evidence="7 8">0710</strain>
    </source>
</reference>
<dbReference type="SUPFAM" id="SSF89360">
    <property type="entry name" value="HesB-like domain"/>
    <property type="match status" value="1"/>
</dbReference>
<keyword evidence="5" id="KW-0496">Mitochondrion</keyword>
<dbReference type="GO" id="GO:0016226">
    <property type="term" value="P:iron-sulfur cluster assembly"/>
    <property type="evidence" value="ECO:0007669"/>
    <property type="project" value="InterPro"/>
</dbReference>
<keyword evidence="4" id="KW-0408">Iron</keyword>
<sequence>MLNEDSGSDGGLQLTDNAVQRLQELQRESPEGPLFLRLTVEGGGCSGFQYEFSLGSSLKPEDRIFERNGVQVVSDDISLDFLKGAVVDFETDLMRSGFVVAGNPNAASSCGCGSSFVAK</sequence>
<evidence type="ECO:0000256" key="1">
    <source>
        <dbReference type="ARBA" id="ARBA00004173"/>
    </source>
</evidence>
<dbReference type="GO" id="GO:0005506">
    <property type="term" value="F:iron ion binding"/>
    <property type="evidence" value="ECO:0007669"/>
    <property type="project" value="TreeGrafter"/>
</dbReference>
<dbReference type="EMBL" id="KL662122">
    <property type="protein sequence ID" value="KFM25766.1"/>
    <property type="molecule type" value="Genomic_DNA"/>
</dbReference>